<evidence type="ECO:0000259" key="10">
    <source>
        <dbReference type="Pfam" id="PF04138"/>
    </source>
</evidence>
<sequence>MLGAPMLVVIVPTFNEAANIARLTALLEAALVGVAFEVIFVDDDSSDGTIDVVRGIAAHDPRVRGIQRIGRRGLASACIEGALASAAPFIAVIDGDLQHDETLLPVMLAKLQGGDLDIVVGSRYVSGGGTGDWQAERASMSRLATRLSRSVMSAALNDPMSGFFMIRRDAFMAAVRNLSALGFKLLLDLFVSSPVPLRFAELPYQFRSREAGESKLDSGAMWDFAILLLDKAVGGWVPVRFLSFSLIGGLGVFLHMFVLALALKGFGLPFGWSQGIATMTAMTVNFWLNNKLTYRDRRLKGWGIATGLLSFYAACSVGVAANVGVAGFIAAHQYRWWVAGVAGVLISAVWNYAATSLITWRR</sequence>
<comment type="similarity">
    <text evidence="2">Belongs to the glycosyltransferase 2 family.</text>
</comment>
<dbReference type="InterPro" id="IPR039528">
    <property type="entry name" value="DPM1-like"/>
</dbReference>
<dbReference type="SUPFAM" id="SSF53448">
    <property type="entry name" value="Nucleotide-diphospho-sugar transferases"/>
    <property type="match status" value="1"/>
</dbReference>
<evidence type="ECO:0000256" key="7">
    <source>
        <dbReference type="ARBA" id="ARBA00023136"/>
    </source>
</evidence>
<dbReference type="InterPro" id="IPR029044">
    <property type="entry name" value="Nucleotide-diphossugar_trans"/>
</dbReference>
<reference evidence="11" key="2">
    <citation type="submission" date="2020-09" db="EMBL/GenBank/DDBJ databases">
        <authorList>
            <person name="Sun Q."/>
            <person name="Zhou Y."/>
        </authorList>
    </citation>
    <scope>NUCLEOTIDE SEQUENCE</scope>
    <source>
        <strain evidence="11">CGMCC 1.15519</strain>
    </source>
</reference>
<keyword evidence="3" id="KW-0328">Glycosyltransferase</keyword>
<evidence type="ECO:0000256" key="1">
    <source>
        <dbReference type="ARBA" id="ARBA00004141"/>
    </source>
</evidence>
<proteinExistence type="inferred from homology"/>
<evidence type="ECO:0000259" key="9">
    <source>
        <dbReference type="Pfam" id="PF00535"/>
    </source>
</evidence>
<dbReference type="AlphaFoldDB" id="A0A916ZT00"/>
<evidence type="ECO:0000313" key="12">
    <source>
        <dbReference type="Proteomes" id="UP000635071"/>
    </source>
</evidence>
<dbReference type="Proteomes" id="UP000635071">
    <property type="component" value="Unassembled WGS sequence"/>
</dbReference>
<keyword evidence="4" id="KW-0808">Transferase</keyword>
<evidence type="ECO:0000256" key="8">
    <source>
        <dbReference type="SAM" id="Phobius"/>
    </source>
</evidence>
<keyword evidence="7 8" id="KW-0472">Membrane</keyword>
<dbReference type="PANTHER" id="PTHR43398:SF1">
    <property type="entry name" value="DOLICHOL-PHOSPHATE MANNOSYLTRANSFERASE SUBUNIT 1"/>
    <property type="match status" value="1"/>
</dbReference>
<feature type="domain" description="Glycosyltransferase 2-like" evidence="9">
    <location>
        <begin position="9"/>
        <end position="171"/>
    </location>
</feature>
<dbReference type="InterPro" id="IPR001173">
    <property type="entry name" value="Glyco_trans_2-like"/>
</dbReference>
<dbReference type="CDD" id="cd06442">
    <property type="entry name" value="DPM1_like"/>
    <property type="match status" value="1"/>
</dbReference>
<evidence type="ECO:0000256" key="5">
    <source>
        <dbReference type="ARBA" id="ARBA00022692"/>
    </source>
</evidence>
<organism evidence="11 12">
    <name type="scientific">Sandarakinorhabdus glacialis</name>
    <dbReference type="NCBI Taxonomy" id="1614636"/>
    <lineage>
        <taxon>Bacteria</taxon>
        <taxon>Pseudomonadati</taxon>
        <taxon>Pseudomonadota</taxon>
        <taxon>Alphaproteobacteria</taxon>
        <taxon>Sphingomonadales</taxon>
        <taxon>Sphingosinicellaceae</taxon>
        <taxon>Sandarakinorhabdus</taxon>
    </lineage>
</organism>
<evidence type="ECO:0000256" key="4">
    <source>
        <dbReference type="ARBA" id="ARBA00022679"/>
    </source>
</evidence>
<feature type="transmembrane region" description="Helical" evidence="8">
    <location>
        <begin position="309"/>
        <end position="330"/>
    </location>
</feature>
<evidence type="ECO:0000256" key="3">
    <source>
        <dbReference type="ARBA" id="ARBA00022676"/>
    </source>
</evidence>
<evidence type="ECO:0000313" key="11">
    <source>
        <dbReference type="EMBL" id="GGE11237.1"/>
    </source>
</evidence>
<dbReference type="EMBL" id="BMJM01000005">
    <property type="protein sequence ID" value="GGE11237.1"/>
    <property type="molecule type" value="Genomic_DNA"/>
</dbReference>
<dbReference type="InterPro" id="IPR007267">
    <property type="entry name" value="GtrA_DPMS_TM"/>
</dbReference>
<protein>
    <submittedName>
        <fullName evidence="11">Dolichol monophosphate mannose synthase</fullName>
    </submittedName>
</protein>
<accession>A0A916ZT00</accession>
<evidence type="ECO:0000256" key="6">
    <source>
        <dbReference type="ARBA" id="ARBA00022989"/>
    </source>
</evidence>
<keyword evidence="5 8" id="KW-0812">Transmembrane</keyword>
<dbReference type="Pfam" id="PF04138">
    <property type="entry name" value="GtrA_DPMS_TM"/>
    <property type="match status" value="1"/>
</dbReference>
<dbReference type="PANTHER" id="PTHR43398">
    <property type="entry name" value="DOLICHOL-PHOSPHATE MANNOSYLTRANSFERASE SUBUNIT 1"/>
    <property type="match status" value="1"/>
</dbReference>
<dbReference type="Pfam" id="PF00535">
    <property type="entry name" value="Glycos_transf_2"/>
    <property type="match status" value="1"/>
</dbReference>
<dbReference type="Gene3D" id="3.90.550.10">
    <property type="entry name" value="Spore Coat Polysaccharide Biosynthesis Protein SpsA, Chain A"/>
    <property type="match status" value="1"/>
</dbReference>
<dbReference type="GO" id="GO:0009247">
    <property type="term" value="P:glycolipid biosynthetic process"/>
    <property type="evidence" value="ECO:0007669"/>
    <property type="project" value="TreeGrafter"/>
</dbReference>
<dbReference type="GO" id="GO:0016020">
    <property type="term" value="C:membrane"/>
    <property type="evidence" value="ECO:0007669"/>
    <property type="project" value="UniProtKB-SubCell"/>
</dbReference>
<feature type="transmembrane region" description="Helical" evidence="8">
    <location>
        <begin position="241"/>
        <end position="263"/>
    </location>
</feature>
<comment type="subcellular location">
    <subcellularLocation>
        <location evidence="1">Membrane</location>
        <topology evidence="1">Multi-pass membrane protein</topology>
    </subcellularLocation>
</comment>
<name>A0A916ZT00_9SPHN</name>
<reference evidence="11" key="1">
    <citation type="journal article" date="2014" name="Int. J. Syst. Evol. Microbiol.">
        <title>Complete genome sequence of Corynebacterium casei LMG S-19264T (=DSM 44701T), isolated from a smear-ripened cheese.</title>
        <authorList>
            <consortium name="US DOE Joint Genome Institute (JGI-PGF)"/>
            <person name="Walter F."/>
            <person name="Albersmeier A."/>
            <person name="Kalinowski J."/>
            <person name="Ruckert C."/>
        </authorList>
    </citation>
    <scope>NUCLEOTIDE SEQUENCE</scope>
    <source>
        <strain evidence="11">CGMCC 1.15519</strain>
    </source>
</reference>
<feature type="transmembrane region" description="Helical" evidence="8">
    <location>
        <begin position="336"/>
        <end position="360"/>
    </location>
</feature>
<gene>
    <name evidence="11" type="ORF">GCM10011529_16980</name>
</gene>
<feature type="transmembrane region" description="Helical" evidence="8">
    <location>
        <begin position="269"/>
        <end position="288"/>
    </location>
</feature>
<keyword evidence="6 8" id="KW-1133">Transmembrane helix</keyword>
<comment type="caution">
    <text evidence="11">The sequence shown here is derived from an EMBL/GenBank/DDBJ whole genome shotgun (WGS) entry which is preliminary data.</text>
</comment>
<dbReference type="GO" id="GO:0004582">
    <property type="term" value="F:dolichyl-phosphate beta-D-mannosyltransferase activity"/>
    <property type="evidence" value="ECO:0007669"/>
    <property type="project" value="InterPro"/>
</dbReference>
<dbReference type="GO" id="GO:0000271">
    <property type="term" value="P:polysaccharide biosynthetic process"/>
    <property type="evidence" value="ECO:0007669"/>
    <property type="project" value="InterPro"/>
</dbReference>
<evidence type="ECO:0000256" key="2">
    <source>
        <dbReference type="ARBA" id="ARBA00006739"/>
    </source>
</evidence>
<keyword evidence="12" id="KW-1185">Reference proteome</keyword>
<feature type="domain" description="GtrA/DPMS transmembrane" evidence="10">
    <location>
        <begin position="244"/>
        <end position="360"/>
    </location>
</feature>